<name>A0ABR2W464_9FUNG</name>
<evidence type="ECO:0000256" key="1">
    <source>
        <dbReference type="ARBA" id="ARBA00007920"/>
    </source>
</evidence>
<evidence type="ECO:0000313" key="3">
    <source>
        <dbReference type="EMBL" id="KAK9719525.1"/>
    </source>
</evidence>
<accession>A0ABR2W464</accession>
<dbReference type="Pfam" id="PF05057">
    <property type="entry name" value="DUF676"/>
    <property type="match status" value="1"/>
</dbReference>
<dbReference type="PANTHER" id="PTHR47842">
    <property type="entry name" value="EXPRESSED PROTEIN"/>
    <property type="match status" value="1"/>
</dbReference>
<comment type="similarity">
    <text evidence="1">Belongs to the putative lipase ROG1 family.</text>
</comment>
<dbReference type="PANTHER" id="PTHR47842:SF1">
    <property type="entry name" value="DUF676 DOMAIN-CONTAINING PROTEIN"/>
    <property type="match status" value="1"/>
</dbReference>
<dbReference type="InterPro" id="IPR007751">
    <property type="entry name" value="DUF676_lipase-like"/>
</dbReference>
<evidence type="ECO:0000259" key="2">
    <source>
        <dbReference type="Pfam" id="PF05057"/>
    </source>
</evidence>
<evidence type="ECO:0000313" key="4">
    <source>
        <dbReference type="Proteomes" id="UP001479436"/>
    </source>
</evidence>
<dbReference type="SUPFAM" id="SSF53474">
    <property type="entry name" value="alpha/beta-Hydrolases"/>
    <property type="match status" value="1"/>
</dbReference>
<protein>
    <recommendedName>
        <fullName evidence="2">DUF676 domain-containing protein</fullName>
    </recommendedName>
</protein>
<dbReference type="EMBL" id="JASJQH010007045">
    <property type="protein sequence ID" value="KAK9719525.1"/>
    <property type="molecule type" value="Genomic_DNA"/>
</dbReference>
<dbReference type="InterPro" id="IPR029058">
    <property type="entry name" value="AB_hydrolase_fold"/>
</dbReference>
<dbReference type="Proteomes" id="UP001479436">
    <property type="component" value="Unassembled WGS sequence"/>
</dbReference>
<comment type="caution">
    <text evidence="3">The sequence shown here is derived from an EMBL/GenBank/DDBJ whole genome shotgun (WGS) entry which is preliminary data.</text>
</comment>
<organism evidence="3 4">
    <name type="scientific">Basidiobolus ranarum</name>
    <dbReference type="NCBI Taxonomy" id="34480"/>
    <lineage>
        <taxon>Eukaryota</taxon>
        <taxon>Fungi</taxon>
        <taxon>Fungi incertae sedis</taxon>
        <taxon>Zoopagomycota</taxon>
        <taxon>Entomophthoromycotina</taxon>
        <taxon>Basidiobolomycetes</taxon>
        <taxon>Basidiobolales</taxon>
        <taxon>Basidiobolaceae</taxon>
        <taxon>Basidiobolus</taxon>
    </lineage>
</organism>
<gene>
    <name evidence="3" type="ORF">K7432_004734</name>
</gene>
<sequence length="333" mass="37028">MELQRYNRLLLVFIHGFKGNEKTFEDFPERLRTVLTNSLIAVDVDVIIYPRYETRGDLTASAANLCNWIKDIGEERGEHGLPPPMIVLLGHSMGGLLAADAYFNLKEASIAATEEERKHIPKIIGILTYDTPYYGVESNLFAETARTRATVLHSKYGSTISFVSTLAAAAKTATTSTAVARVATKTVTTAGSRFKWGALGAVVAATAAAGATAYWQRERLQSGVDYVTEHLEFVKALTKEEQLKERVQKLKEMSNEIIFHCYYMQIKGSTGYTRTFIVPPPETTAEFFTPIDSTASDEIDAHTTMFNPNINHHYYQLGDASIKLITVMVRNNI</sequence>
<proteinExistence type="inferred from homology"/>
<dbReference type="Gene3D" id="3.40.50.1820">
    <property type="entry name" value="alpha/beta hydrolase"/>
    <property type="match status" value="1"/>
</dbReference>
<feature type="domain" description="DUF676" evidence="2">
    <location>
        <begin position="10"/>
        <end position="141"/>
    </location>
</feature>
<keyword evidence="4" id="KW-1185">Reference proteome</keyword>
<reference evidence="3 4" key="1">
    <citation type="submission" date="2023-04" db="EMBL/GenBank/DDBJ databases">
        <title>Genome of Basidiobolus ranarum AG-B5.</title>
        <authorList>
            <person name="Stajich J.E."/>
            <person name="Carter-House D."/>
            <person name="Gryganskyi A."/>
        </authorList>
    </citation>
    <scope>NUCLEOTIDE SEQUENCE [LARGE SCALE GENOMIC DNA]</scope>
    <source>
        <strain evidence="3 4">AG-B5</strain>
    </source>
</reference>